<organism evidence="2 3">
    <name type="scientific">Dibothriocephalus latus</name>
    <name type="common">Fish tapeworm</name>
    <name type="synonym">Diphyllobothrium latum</name>
    <dbReference type="NCBI Taxonomy" id="60516"/>
    <lineage>
        <taxon>Eukaryota</taxon>
        <taxon>Metazoa</taxon>
        <taxon>Spiralia</taxon>
        <taxon>Lophotrochozoa</taxon>
        <taxon>Platyhelminthes</taxon>
        <taxon>Cestoda</taxon>
        <taxon>Eucestoda</taxon>
        <taxon>Diphyllobothriidea</taxon>
        <taxon>Diphyllobothriidae</taxon>
        <taxon>Dibothriocephalus</taxon>
    </lineage>
</organism>
<dbReference type="InterPro" id="IPR032071">
    <property type="entry name" value="DUF4806"/>
</dbReference>
<gene>
    <name evidence="2" type="ORF">DILT_LOCUS18792</name>
</gene>
<evidence type="ECO:0000313" key="3">
    <source>
        <dbReference type="Proteomes" id="UP000281553"/>
    </source>
</evidence>
<sequence>MSQNSRKLDYTKRVREIVPKYKHNEYYLGSPRFWEEESKVVDQSSADVEGKGNTFHLTIVGDPILGSSNAHSTSKDTGAPPLQEEILAILRDVKAQKQHFFTAMEGKINALQEQTNDKLSALEETVKQLTTAPARMTSWDAECPLPSPIRTMDDLDSFEENLKDKDYRQQAVAFLRTLGGAKVLDFVKRIFEPLYSNHLLSQFNTTGTHNRRNFRQTRSFALLEEVFVTWTVQHHAHTEDLLRAVRTHLKSAQARELKLSKMSNGNPF</sequence>
<accession>A0A3P7PHI2</accession>
<feature type="domain" description="DUF4806" evidence="1">
    <location>
        <begin position="147"/>
        <end position="220"/>
    </location>
</feature>
<evidence type="ECO:0000313" key="2">
    <source>
        <dbReference type="EMBL" id="VDN42321.1"/>
    </source>
</evidence>
<name>A0A3P7PHI2_DIBLA</name>
<dbReference type="PANTHER" id="PTHR34153:SF2">
    <property type="entry name" value="SI:CH211-262H13.3-RELATED"/>
    <property type="match status" value="1"/>
</dbReference>
<dbReference type="Proteomes" id="UP000281553">
    <property type="component" value="Unassembled WGS sequence"/>
</dbReference>
<dbReference type="AlphaFoldDB" id="A0A3P7PHI2"/>
<evidence type="ECO:0000259" key="1">
    <source>
        <dbReference type="Pfam" id="PF16064"/>
    </source>
</evidence>
<protein>
    <recommendedName>
        <fullName evidence="1">DUF4806 domain-containing protein</fullName>
    </recommendedName>
</protein>
<reference evidence="2 3" key="1">
    <citation type="submission" date="2018-11" db="EMBL/GenBank/DDBJ databases">
        <authorList>
            <consortium name="Pathogen Informatics"/>
        </authorList>
    </citation>
    <scope>NUCLEOTIDE SEQUENCE [LARGE SCALE GENOMIC DNA]</scope>
</reference>
<dbReference type="PANTHER" id="PTHR34153">
    <property type="entry name" value="SI:CH211-262H13.3-RELATED-RELATED"/>
    <property type="match status" value="1"/>
</dbReference>
<keyword evidence="3" id="KW-1185">Reference proteome</keyword>
<dbReference type="EMBL" id="UYRU01104318">
    <property type="protein sequence ID" value="VDN42321.1"/>
    <property type="molecule type" value="Genomic_DNA"/>
</dbReference>
<dbReference type="OrthoDB" id="6159055at2759"/>
<dbReference type="Pfam" id="PF16064">
    <property type="entry name" value="DUF4806"/>
    <property type="match status" value="1"/>
</dbReference>
<proteinExistence type="predicted"/>